<organism evidence="2 3">
    <name type="scientific">Paxillus rubicundulus Ve08.2h10</name>
    <dbReference type="NCBI Taxonomy" id="930991"/>
    <lineage>
        <taxon>Eukaryota</taxon>
        <taxon>Fungi</taxon>
        <taxon>Dikarya</taxon>
        <taxon>Basidiomycota</taxon>
        <taxon>Agaricomycotina</taxon>
        <taxon>Agaricomycetes</taxon>
        <taxon>Agaricomycetidae</taxon>
        <taxon>Boletales</taxon>
        <taxon>Paxilineae</taxon>
        <taxon>Paxillaceae</taxon>
        <taxon>Paxillus</taxon>
    </lineage>
</organism>
<evidence type="ECO:0000256" key="1">
    <source>
        <dbReference type="SAM" id="MobiDB-lite"/>
    </source>
</evidence>
<accession>A0A0D0DNC6</accession>
<dbReference type="InParanoid" id="A0A0D0DNC6"/>
<evidence type="ECO:0000313" key="2">
    <source>
        <dbReference type="EMBL" id="KIK80080.1"/>
    </source>
</evidence>
<dbReference type="Proteomes" id="UP000054538">
    <property type="component" value="Unassembled WGS sequence"/>
</dbReference>
<gene>
    <name evidence="2" type="ORF">PAXRUDRAFT_15979</name>
</gene>
<protein>
    <submittedName>
        <fullName evidence="2">Uncharacterized protein</fullName>
    </submittedName>
</protein>
<dbReference type="AlphaFoldDB" id="A0A0D0DNC6"/>
<dbReference type="EMBL" id="KN826106">
    <property type="protein sequence ID" value="KIK80080.1"/>
    <property type="molecule type" value="Genomic_DNA"/>
</dbReference>
<evidence type="ECO:0000313" key="3">
    <source>
        <dbReference type="Proteomes" id="UP000054538"/>
    </source>
</evidence>
<name>A0A0D0DNC6_9AGAM</name>
<sequence>MANGADLCKEAKKKRGRSGCASLAQAIKLSTKPPFSPPSSIHLISSFEWLVMPFDQPSFTGSPPVRRQPALTPSHSHNGSKPHALSRTPYPSLCELAPRR</sequence>
<feature type="region of interest" description="Disordered" evidence="1">
    <location>
        <begin position="58"/>
        <end position="100"/>
    </location>
</feature>
<proteinExistence type="predicted"/>
<reference evidence="3" key="2">
    <citation type="submission" date="2015-01" db="EMBL/GenBank/DDBJ databases">
        <title>Evolutionary Origins and Diversification of the Mycorrhizal Mutualists.</title>
        <authorList>
            <consortium name="DOE Joint Genome Institute"/>
            <consortium name="Mycorrhizal Genomics Consortium"/>
            <person name="Kohler A."/>
            <person name="Kuo A."/>
            <person name="Nagy L.G."/>
            <person name="Floudas D."/>
            <person name="Copeland A."/>
            <person name="Barry K.W."/>
            <person name="Cichocki N."/>
            <person name="Veneault-Fourrey C."/>
            <person name="LaButti K."/>
            <person name="Lindquist E.A."/>
            <person name="Lipzen A."/>
            <person name="Lundell T."/>
            <person name="Morin E."/>
            <person name="Murat C."/>
            <person name="Riley R."/>
            <person name="Ohm R."/>
            <person name="Sun H."/>
            <person name="Tunlid A."/>
            <person name="Henrissat B."/>
            <person name="Grigoriev I.V."/>
            <person name="Hibbett D.S."/>
            <person name="Martin F."/>
        </authorList>
    </citation>
    <scope>NUCLEOTIDE SEQUENCE [LARGE SCALE GENOMIC DNA]</scope>
    <source>
        <strain evidence="3">Ve08.2h10</strain>
    </source>
</reference>
<reference evidence="2 3" key="1">
    <citation type="submission" date="2014-04" db="EMBL/GenBank/DDBJ databases">
        <authorList>
            <consortium name="DOE Joint Genome Institute"/>
            <person name="Kuo A."/>
            <person name="Kohler A."/>
            <person name="Jargeat P."/>
            <person name="Nagy L.G."/>
            <person name="Floudas D."/>
            <person name="Copeland A."/>
            <person name="Barry K.W."/>
            <person name="Cichocki N."/>
            <person name="Veneault-Fourrey C."/>
            <person name="LaButti K."/>
            <person name="Lindquist E.A."/>
            <person name="Lipzen A."/>
            <person name="Lundell T."/>
            <person name="Morin E."/>
            <person name="Murat C."/>
            <person name="Sun H."/>
            <person name="Tunlid A."/>
            <person name="Henrissat B."/>
            <person name="Grigoriev I.V."/>
            <person name="Hibbett D.S."/>
            <person name="Martin F."/>
            <person name="Nordberg H.P."/>
            <person name="Cantor M.N."/>
            <person name="Hua S.X."/>
        </authorList>
    </citation>
    <scope>NUCLEOTIDE SEQUENCE [LARGE SCALE GENOMIC DNA]</scope>
    <source>
        <strain evidence="2 3">Ve08.2h10</strain>
    </source>
</reference>
<keyword evidence="3" id="KW-1185">Reference proteome</keyword>
<dbReference type="HOGENOM" id="CLU_2306948_0_0_1"/>